<organism evidence="1 2">
    <name type="scientific">Fusarium kuroshium</name>
    <dbReference type="NCBI Taxonomy" id="2010991"/>
    <lineage>
        <taxon>Eukaryota</taxon>
        <taxon>Fungi</taxon>
        <taxon>Dikarya</taxon>
        <taxon>Ascomycota</taxon>
        <taxon>Pezizomycotina</taxon>
        <taxon>Sordariomycetes</taxon>
        <taxon>Hypocreomycetidae</taxon>
        <taxon>Hypocreales</taxon>
        <taxon>Nectriaceae</taxon>
        <taxon>Fusarium</taxon>
        <taxon>Fusarium solani species complex</taxon>
    </lineage>
</organism>
<evidence type="ECO:0000313" key="1">
    <source>
        <dbReference type="EMBL" id="RMJ09198.1"/>
    </source>
</evidence>
<comment type="caution">
    <text evidence="1">The sequence shown here is derived from an EMBL/GenBank/DDBJ whole genome shotgun (WGS) entry which is preliminary data.</text>
</comment>
<proteinExistence type="predicted"/>
<dbReference type="STRING" id="2010991.A0A3M2RV70"/>
<accession>A0A3M2RV70</accession>
<sequence>MTPVWPPKLNIPQDSSSLQVAAISYQISHKDASPHPTIRLHTPAVNFIEKQLSEYREAFYFRRDEIFPSAIELLNNKDPTQSKYGEEWGIRHLTKWQDVEAKLEKARQVYDFETGSQNVGKVYKKVRGLTDDHHVIAQQATELVPNSKIATPIISVINLMVDTYSKASQVQQEVDSSLEDLPIESRASTVTNNIFLYLSS</sequence>
<dbReference type="EMBL" id="NKUJ01000252">
    <property type="protein sequence ID" value="RMJ09198.1"/>
    <property type="molecule type" value="Genomic_DNA"/>
</dbReference>
<protein>
    <submittedName>
        <fullName evidence="1">Uncharacterized protein</fullName>
    </submittedName>
</protein>
<keyword evidence="2" id="KW-1185">Reference proteome</keyword>
<dbReference type="OrthoDB" id="5419927at2759"/>
<dbReference type="AlphaFoldDB" id="A0A3M2RV70"/>
<name>A0A3M2RV70_9HYPO</name>
<dbReference type="Proteomes" id="UP000277212">
    <property type="component" value="Unassembled WGS sequence"/>
</dbReference>
<gene>
    <name evidence="1" type="ORF">CDV36_011189</name>
</gene>
<evidence type="ECO:0000313" key="2">
    <source>
        <dbReference type="Proteomes" id="UP000277212"/>
    </source>
</evidence>
<reference evidence="1 2" key="1">
    <citation type="submission" date="2017-06" db="EMBL/GenBank/DDBJ databases">
        <title>Comparative genomic analysis of Ambrosia Fusariam Clade fungi.</title>
        <authorList>
            <person name="Stajich J.E."/>
            <person name="Carrillo J."/>
            <person name="Kijimoto T."/>
            <person name="Eskalen A."/>
            <person name="O'Donnell K."/>
            <person name="Kasson M."/>
        </authorList>
    </citation>
    <scope>NUCLEOTIDE SEQUENCE [LARGE SCALE GENOMIC DNA]</scope>
    <source>
        <strain evidence="1">UCR3666</strain>
    </source>
</reference>